<name>A0A0E3Z338_9GAMM</name>
<dbReference type="SUPFAM" id="SSF53756">
    <property type="entry name" value="UDP-Glycosyltransferase/glycogen phosphorylase"/>
    <property type="match status" value="1"/>
</dbReference>
<organism evidence="1 2">
    <name type="scientific">Pseudoxanthomonas suwonensis</name>
    <dbReference type="NCBI Taxonomy" id="314722"/>
    <lineage>
        <taxon>Bacteria</taxon>
        <taxon>Pseudomonadati</taxon>
        <taxon>Pseudomonadota</taxon>
        <taxon>Gammaproteobacteria</taxon>
        <taxon>Lysobacterales</taxon>
        <taxon>Lysobacteraceae</taxon>
        <taxon>Pseudoxanthomonas</taxon>
    </lineage>
</organism>
<sequence length="359" mass="39716">MPFRVCFAYPWATYGGVERVLLNRAYAFMAKGLDVDIDVYYAADGGGMASFQRTIRELGLDSRMRVVPTLVESAYDAIFVIDAPDMLPKQFGARAKWVVECHTPYRENREYLSRLPEGVQHVLVPSSTFADTLQAERPELAAKITLLRNCVSPAYAGDFPRLPAWAQRPLLYFGRLDELKNPQEFLDVLAELERRAPNHYFGVVVGPEVPGYGMERRIDAAGLRGRVVQMPPLAFTRTALFLASWCRAGGIMLSPSRGETFGLAVAESIAAGIPVVLSHLPEHSELISADAGHLYPLGDIVAAAEKVIAIDTDYEAASERMYAHARRFSDDAFVSDWVRLLVELGLEVAGSSKFEEIAL</sequence>
<dbReference type="Proteomes" id="UP000033067">
    <property type="component" value="Chromosome"/>
</dbReference>
<gene>
    <name evidence="1" type="ORF">WQ53_11160</name>
</gene>
<dbReference type="AlphaFoldDB" id="A0A0E3Z338"/>
<keyword evidence="2" id="KW-1185">Reference proteome</keyword>
<dbReference type="EMBL" id="CP011144">
    <property type="protein sequence ID" value="AKC87218.1"/>
    <property type="molecule type" value="Genomic_DNA"/>
</dbReference>
<protein>
    <recommendedName>
        <fullName evidence="3">Glycosyl transferase group 1</fullName>
    </recommendedName>
</protein>
<accession>A0A0E3Z338</accession>
<dbReference type="Gene3D" id="3.40.50.2000">
    <property type="entry name" value="Glycogen Phosphorylase B"/>
    <property type="match status" value="2"/>
</dbReference>
<dbReference type="PANTHER" id="PTHR12526">
    <property type="entry name" value="GLYCOSYLTRANSFERASE"/>
    <property type="match status" value="1"/>
</dbReference>
<dbReference type="KEGG" id="psuw:WQ53_11160"/>
<evidence type="ECO:0008006" key="3">
    <source>
        <dbReference type="Google" id="ProtNLM"/>
    </source>
</evidence>
<evidence type="ECO:0000313" key="1">
    <source>
        <dbReference type="EMBL" id="AKC87218.1"/>
    </source>
</evidence>
<evidence type="ECO:0000313" key="2">
    <source>
        <dbReference type="Proteomes" id="UP000033067"/>
    </source>
</evidence>
<dbReference type="Pfam" id="PF13692">
    <property type="entry name" value="Glyco_trans_1_4"/>
    <property type="match status" value="1"/>
</dbReference>
<reference evidence="1 2" key="1">
    <citation type="journal article" date="2015" name="Genome Announc.">
        <title>Complete Genome Sequence of Pseudoxanthomonas suwonensis Strain J1, a Cellulose-Degrading Bacterium Isolated from Leaf- and Wood-Enriched Soil.</title>
        <authorList>
            <person name="Hou L."/>
            <person name="Jiang J."/>
            <person name="Xu Z."/>
            <person name="Zhou Y."/>
            <person name="Leung F.C."/>
        </authorList>
    </citation>
    <scope>NUCLEOTIDE SEQUENCE [LARGE SCALE GENOMIC DNA]</scope>
    <source>
        <strain evidence="1 2">J1</strain>
    </source>
</reference>
<dbReference type="PATRIC" id="fig|314722.6.peg.2414"/>
<dbReference type="CDD" id="cd03801">
    <property type="entry name" value="GT4_PimA-like"/>
    <property type="match status" value="1"/>
</dbReference>
<proteinExistence type="predicted"/>